<dbReference type="EMBL" id="GBXM01028241">
    <property type="protein sequence ID" value="JAH80336.1"/>
    <property type="molecule type" value="Transcribed_RNA"/>
</dbReference>
<protein>
    <submittedName>
        <fullName evidence="1">Uncharacterized protein</fullName>
    </submittedName>
</protein>
<organism evidence="1">
    <name type="scientific">Anguilla anguilla</name>
    <name type="common">European freshwater eel</name>
    <name type="synonym">Muraena anguilla</name>
    <dbReference type="NCBI Taxonomy" id="7936"/>
    <lineage>
        <taxon>Eukaryota</taxon>
        <taxon>Metazoa</taxon>
        <taxon>Chordata</taxon>
        <taxon>Craniata</taxon>
        <taxon>Vertebrata</taxon>
        <taxon>Euteleostomi</taxon>
        <taxon>Actinopterygii</taxon>
        <taxon>Neopterygii</taxon>
        <taxon>Teleostei</taxon>
        <taxon>Anguilliformes</taxon>
        <taxon>Anguillidae</taxon>
        <taxon>Anguilla</taxon>
    </lineage>
</organism>
<evidence type="ECO:0000313" key="1">
    <source>
        <dbReference type="EMBL" id="JAH80336.1"/>
    </source>
</evidence>
<reference evidence="1" key="1">
    <citation type="submission" date="2014-11" db="EMBL/GenBank/DDBJ databases">
        <authorList>
            <person name="Amaro Gonzalez C."/>
        </authorList>
    </citation>
    <scope>NUCLEOTIDE SEQUENCE</scope>
</reference>
<proteinExistence type="predicted"/>
<name>A0A0E9VQM2_ANGAN</name>
<reference evidence="1" key="2">
    <citation type="journal article" date="2015" name="Fish Shellfish Immunol.">
        <title>Early steps in the European eel (Anguilla anguilla)-Vibrio vulnificus interaction in the gills: Role of the RtxA13 toxin.</title>
        <authorList>
            <person name="Callol A."/>
            <person name="Pajuelo D."/>
            <person name="Ebbesson L."/>
            <person name="Teles M."/>
            <person name="MacKenzie S."/>
            <person name="Amaro C."/>
        </authorList>
    </citation>
    <scope>NUCLEOTIDE SEQUENCE</scope>
</reference>
<sequence>MEGGPTETLRSFFPDTIRRHNLKTQQINIVSYDRIIQEASRQHVHIMRA</sequence>
<accession>A0A0E9VQM2</accession>
<dbReference type="AlphaFoldDB" id="A0A0E9VQM2"/>